<name>A0A327ZHX4_9ACTN</name>
<comment type="caution">
    <text evidence="1">The sequence shown here is derived from an EMBL/GenBank/DDBJ whole genome shotgun (WGS) entry which is preliminary data.</text>
</comment>
<dbReference type="Proteomes" id="UP000249341">
    <property type="component" value="Unassembled WGS sequence"/>
</dbReference>
<proteinExistence type="predicted"/>
<keyword evidence="2" id="KW-1185">Reference proteome</keyword>
<dbReference type="EMBL" id="QLMJ01000002">
    <property type="protein sequence ID" value="RAK42482.1"/>
    <property type="molecule type" value="Genomic_DNA"/>
</dbReference>
<protein>
    <submittedName>
        <fullName evidence="1">Uncharacterized protein</fullName>
    </submittedName>
</protein>
<accession>A0A327ZHX4</accession>
<evidence type="ECO:0000313" key="2">
    <source>
        <dbReference type="Proteomes" id="UP000249341"/>
    </source>
</evidence>
<sequence>MLSLFETSTVKTLWRSYGAHVSGDRLVVSDHPRRQTLCASYLRALLTGPYRHVWLRMVDRERSGEINFSAVAKVLARTAELDTPDGVDHRGLRDRVRRALSQDRLTTSTLDLFIRGFGIHGPETERLWILLLGGPVVPEPRTPQSLRRSSAAPADH</sequence>
<evidence type="ECO:0000313" key="1">
    <source>
        <dbReference type="EMBL" id="RAK42482.1"/>
    </source>
</evidence>
<dbReference type="AlphaFoldDB" id="A0A327ZHX4"/>
<reference evidence="1 2" key="1">
    <citation type="submission" date="2018-06" db="EMBL/GenBank/DDBJ databases">
        <title>Genomic Encyclopedia of Type Strains, Phase III (KMG-III): the genomes of soil and plant-associated and newly described type strains.</title>
        <authorList>
            <person name="Whitman W."/>
        </authorList>
    </citation>
    <scope>NUCLEOTIDE SEQUENCE [LARGE SCALE GENOMIC DNA]</scope>
    <source>
        <strain evidence="1 2">CGMCC 4.7090</strain>
    </source>
</reference>
<organism evidence="1 2">
    <name type="scientific">Actinoplanes lutulentus</name>
    <dbReference type="NCBI Taxonomy" id="1287878"/>
    <lineage>
        <taxon>Bacteria</taxon>
        <taxon>Bacillati</taxon>
        <taxon>Actinomycetota</taxon>
        <taxon>Actinomycetes</taxon>
        <taxon>Micromonosporales</taxon>
        <taxon>Micromonosporaceae</taxon>
        <taxon>Actinoplanes</taxon>
    </lineage>
</organism>
<gene>
    <name evidence="1" type="ORF">B0I29_102307</name>
</gene>